<name>A0ABR1VGF4_9PEZI</name>
<comment type="caution">
    <text evidence="2">The sequence shown here is derived from an EMBL/GenBank/DDBJ whole genome shotgun (WGS) entry which is preliminary data.</text>
</comment>
<evidence type="ECO:0000313" key="3">
    <source>
        <dbReference type="Proteomes" id="UP001480595"/>
    </source>
</evidence>
<evidence type="ECO:0000313" key="2">
    <source>
        <dbReference type="EMBL" id="KAK8070275.1"/>
    </source>
</evidence>
<dbReference type="RefSeq" id="XP_066717569.1">
    <property type="nucleotide sequence ID" value="XM_066858300.1"/>
</dbReference>
<organism evidence="2 3">
    <name type="scientific">Apiospora phragmitis</name>
    <dbReference type="NCBI Taxonomy" id="2905665"/>
    <lineage>
        <taxon>Eukaryota</taxon>
        <taxon>Fungi</taxon>
        <taxon>Dikarya</taxon>
        <taxon>Ascomycota</taxon>
        <taxon>Pezizomycotina</taxon>
        <taxon>Sordariomycetes</taxon>
        <taxon>Xylariomycetidae</taxon>
        <taxon>Amphisphaeriales</taxon>
        <taxon>Apiosporaceae</taxon>
        <taxon>Apiospora</taxon>
    </lineage>
</organism>
<dbReference type="EMBL" id="JAQQWL010000006">
    <property type="protein sequence ID" value="KAK8070275.1"/>
    <property type="molecule type" value="Genomic_DNA"/>
</dbReference>
<sequence>MKLQLSSLPPRPFRTLATPALYHTLTVRTWYDRAKARPQDNLVKILGAVLSSINDDGLAPLVRSLQTDGPPNIDNPKPILALVREKLPDNPLALAWEEFATKEAEKVTRYWPQSDWGLYVSVLLGLFLPRLSSLRCDGFSGVGSYEGLNILQGVVKRLSQNNPTEPPVWKELEDVKFNGKLSDKPASPTNSLLKREATPM</sequence>
<reference evidence="2 3" key="1">
    <citation type="submission" date="2023-01" db="EMBL/GenBank/DDBJ databases">
        <title>Analysis of 21 Apiospora genomes using comparative genomics revels a genus with tremendous synthesis potential of carbohydrate active enzymes and secondary metabolites.</title>
        <authorList>
            <person name="Sorensen T."/>
        </authorList>
    </citation>
    <scope>NUCLEOTIDE SEQUENCE [LARGE SCALE GENOMIC DNA]</scope>
    <source>
        <strain evidence="2 3">CBS 135458</strain>
    </source>
</reference>
<dbReference type="Proteomes" id="UP001480595">
    <property type="component" value="Unassembled WGS sequence"/>
</dbReference>
<accession>A0ABR1VGF4</accession>
<gene>
    <name evidence="2" type="ORF">PG994_006891</name>
</gene>
<protein>
    <submittedName>
        <fullName evidence="2">Uncharacterized protein</fullName>
    </submittedName>
</protein>
<feature type="region of interest" description="Disordered" evidence="1">
    <location>
        <begin position="179"/>
        <end position="200"/>
    </location>
</feature>
<keyword evidence="3" id="KW-1185">Reference proteome</keyword>
<evidence type="ECO:0000256" key="1">
    <source>
        <dbReference type="SAM" id="MobiDB-lite"/>
    </source>
</evidence>
<dbReference type="GeneID" id="92091363"/>
<proteinExistence type="predicted"/>